<dbReference type="SUPFAM" id="SSF47226">
    <property type="entry name" value="Histidine-containing phosphotransfer domain, HPT domain"/>
    <property type="match status" value="1"/>
</dbReference>
<organism evidence="4 5">
    <name type="scientific">Alishewanella longhuensis</name>
    <dbReference type="NCBI Taxonomy" id="1091037"/>
    <lineage>
        <taxon>Bacteria</taxon>
        <taxon>Pseudomonadati</taxon>
        <taxon>Pseudomonadota</taxon>
        <taxon>Gammaproteobacteria</taxon>
        <taxon>Alteromonadales</taxon>
        <taxon>Alteromonadaceae</taxon>
        <taxon>Alishewanella</taxon>
    </lineage>
</organism>
<name>A0ABQ3KTW8_9ALTE</name>
<evidence type="ECO:0000313" key="4">
    <source>
        <dbReference type="EMBL" id="GHG60794.1"/>
    </source>
</evidence>
<dbReference type="InterPro" id="IPR036641">
    <property type="entry name" value="HPT_dom_sf"/>
</dbReference>
<feature type="modified residue" description="Phosphohistidine" evidence="2">
    <location>
        <position position="66"/>
    </location>
</feature>
<dbReference type="PROSITE" id="PS50894">
    <property type="entry name" value="HPT"/>
    <property type="match status" value="1"/>
</dbReference>
<proteinExistence type="predicted"/>
<evidence type="ECO:0000256" key="2">
    <source>
        <dbReference type="PROSITE-ProRule" id="PRU00110"/>
    </source>
</evidence>
<keyword evidence="2" id="KW-0597">Phosphoprotein</keyword>
<dbReference type="Gene3D" id="1.20.120.160">
    <property type="entry name" value="HPT domain"/>
    <property type="match status" value="1"/>
</dbReference>
<dbReference type="Proteomes" id="UP000659697">
    <property type="component" value="Unassembled WGS sequence"/>
</dbReference>
<gene>
    <name evidence="4" type="ORF">GCM10010919_04520</name>
</gene>
<protein>
    <recommendedName>
        <fullName evidence="3">HPt domain-containing protein</fullName>
    </recommendedName>
</protein>
<keyword evidence="5" id="KW-1185">Reference proteome</keyword>
<sequence length="123" mass="13222">MAVMINLPDDATILDLDVLTAMYGDSSEETIVFALTGFYLAASGYMQDIQQAMKASNLTALAIAAHSLKGICGLVGAKPMAGLSNQLEHAARSGDTEQLQKALLMLPESWQLLQQQLKLVLKQ</sequence>
<evidence type="ECO:0000256" key="1">
    <source>
        <dbReference type="ARBA" id="ARBA00023012"/>
    </source>
</evidence>
<dbReference type="Pfam" id="PF01627">
    <property type="entry name" value="Hpt"/>
    <property type="match status" value="1"/>
</dbReference>
<accession>A0ABQ3KTW8</accession>
<dbReference type="InterPro" id="IPR008207">
    <property type="entry name" value="Sig_transdc_His_kin_Hpt_dom"/>
</dbReference>
<dbReference type="EMBL" id="BNAO01000001">
    <property type="protein sequence ID" value="GHG60794.1"/>
    <property type="molecule type" value="Genomic_DNA"/>
</dbReference>
<keyword evidence="1" id="KW-0902">Two-component regulatory system</keyword>
<evidence type="ECO:0000259" key="3">
    <source>
        <dbReference type="PROSITE" id="PS50894"/>
    </source>
</evidence>
<evidence type="ECO:0000313" key="5">
    <source>
        <dbReference type="Proteomes" id="UP000659697"/>
    </source>
</evidence>
<reference evidence="5" key="1">
    <citation type="journal article" date="2019" name="Int. J. Syst. Evol. Microbiol.">
        <title>The Global Catalogue of Microorganisms (GCM) 10K type strain sequencing project: providing services to taxonomists for standard genome sequencing and annotation.</title>
        <authorList>
            <consortium name="The Broad Institute Genomics Platform"/>
            <consortium name="The Broad Institute Genome Sequencing Center for Infectious Disease"/>
            <person name="Wu L."/>
            <person name="Ma J."/>
        </authorList>
    </citation>
    <scope>NUCLEOTIDE SEQUENCE [LARGE SCALE GENOMIC DNA]</scope>
    <source>
        <strain evidence="5">CGMCC 1.7003</strain>
    </source>
</reference>
<comment type="caution">
    <text evidence="4">The sequence shown here is derived from an EMBL/GenBank/DDBJ whole genome shotgun (WGS) entry which is preliminary data.</text>
</comment>
<feature type="domain" description="HPt" evidence="3">
    <location>
        <begin position="27"/>
        <end position="123"/>
    </location>
</feature>